<proteinExistence type="predicted"/>
<comment type="caution">
    <text evidence="1">The sequence shown here is derived from an EMBL/GenBank/DDBJ whole genome shotgun (WGS) entry which is preliminary data.</text>
</comment>
<name>A0ACA9NA07_9GLOM</name>
<evidence type="ECO:0000313" key="2">
    <source>
        <dbReference type="Proteomes" id="UP000789860"/>
    </source>
</evidence>
<sequence length="53" mass="6255">ERPMCNEETQTLEYFGIRYISSNEIWKVIYLFIPGNEESLLMTLEEIIIASNI</sequence>
<gene>
    <name evidence="1" type="ORF">SCALOS_LOCUS8437</name>
</gene>
<accession>A0ACA9NA07</accession>
<feature type="non-terminal residue" evidence="1">
    <location>
        <position position="1"/>
    </location>
</feature>
<organism evidence="1 2">
    <name type="scientific">Scutellospora calospora</name>
    <dbReference type="NCBI Taxonomy" id="85575"/>
    <lineage>
        <taxon>Eukaryota</taxon>
        <taxon>Fungi</taxon>
        <taxon>Fungi incertae sedis</taxon>
        <taxon>Mucoromycota</taxon>
        <taxon>Glomeromycotina</taxon>
        <taxon>Glomeromycetes</taxon>
        <taxon>Diversisporales</taxon>
        <taxon>Gigasporaceae</taxon>
        <taxon>Scutellospora</taxon>
    </lineage>
</organism>
<protein>
    <submittedName>
        <fullName evidence="1">9858_t:CDS:1</fullName>
    </submittedName>
</protein>
<dbReference type="EMBL" id="CAJVPM010022283">
    <property type="protein sequence ID" value="CAG8644279.1"/>
    <property type="molecule type" value="Genomic_DNA"/>
</dbReference>
<reference evidence="1" key="1">
    <citation type="submission" date="2021-06" db="EMBL/GenBank/DDBJ databases">
        <authorList>
            <person name="Kallberg Y."/>
            <person name="Tangrot J."/>
            <person name="Rosling A."/>
        </authorList>
    </citation>
    <scope>NUCLEOTIDE SEQUENCE</scope>
    <source>
        <strain evidence="1">AU212A</strain>
    </source>
</reference>
<dbReference type="Proteomes" id="UP000789860">
    <property type="component" value="Unassembled WGS sequence"/>
</dbReference>
<evidence type="ECO:0000313" key="1">
    <source>
        <dbReference type="EMBL" id="CAG8644279.1"/>
    </source>
</evidence>
<keyword evidence="2" id="KW-1185">Reference proteome</keyword>